<reference evidence="7 8" key="1">
    <citation type="journal article" date="2021" name="Commun. Biol.">
        <title>The genome of Shorea leprosula (Dipterocarpaceae) highlights the ecological relevance of drought in aseasonal tropical rainforests.</title>
        <authorList>
            <person name="Ng K.K.S."/>
            <person name="Kobayashi M.J."/>
            <person name="Fawcett J.A."/>
            <person name="Hatakeyama M."/>
            <person name="Paape T."/>
            <person name="Ng C.H."/>
            <person name="Ang C.C."/>
            <person name="Tnah L.H."/>
            <person name="Lee C.T."/>
            <person name="Nishiyama T."/>
            <person name="Sese J."/>
            <person name="O'Brien M.J."/>
            <person name="Copetti D."/>
            <person name="Mohd Noor M.I."/>
            <person name="Ong R.C."/>
            <person name="Putra M."/>
            <person name="Sireger I.Z."/>
            <person name="Indrioko S."/>
            <person name="Kosugi Y."/>
            <person name="Izuno A."/>
            <person name="Isagi Y."/>
            <person name="Lee S.L."/>
            <person name="Shimizu K.K."/>
        </authorList>
    </citation>
    <scope>NUCLEOTIDE SEQUENCE [LARGE SCALE GENOMIC DNA]</scope>
    <source>
        <strain evidence="7">214</strain>
    </source>
</reference>
<proteinExistence type="predicted"/>
<organism evidence="7 8">
    <name type="scientific">Rubroshorea leprosula</name>
    <dbReference type="NCBI Taxonomy" id="152421"/>
    <lineage>
        <taxon>Eukaryota</taxon>
        <taxon>Viridiplantae</taxon>
        <taxon>Streptophyta</taxon>
        <taxon>Embryophyta</taxon>
        <taxon>Tracheophyta</taxon>
        <taxon>Spermatophyta</taxon>
        <taxon>Magnoliopsida</taxon>
        <taxon>eudicotyledons</taxon>
        <taxon>Gunneridae</taxon>
        <taxon>Pentapetalae</taxon>
        <taxon>rosids</taxon>
        <taxon>malvids</taxon>
        <taxon>Malvales</taxon>
        <taxon>Dipterocarpaceae</taxon>
        <taxon>Rubroshorea</taxon>
    </lineage>
</organism>
<evidence type="ECO:0000256" key="4">
    <source>
        <dbReference type="ARBA" id="ARBA00047899"/>
    </source>
</evidence>
<comment type="caution">
    <text evidence="7">The sequence shown here is derived from an EMBL/GenBank/DDBJ whole genome shotgun (WGS) entry which is preliminary data.</text>
</comment>
<dbReference type="EMBL" id="BPVZ01000130">
    <property type="protein sequence ID" value="GKV38694.1"/>
    <property type="molecule type" value="Genomic_DNA"/>
</dbReference>
<accession>A0AAV5LPC3</accession>
<dbReference type="GO" id="GO:0004674">
    <property type="term" value="F:protein serine/threonine kinase activity"/>
    <property type="evidence" value="ECO:0007669"/>
    <property type="project" value="UniProtKB-KW"/>
</dbReference>
<evidence type="ECO:0000256" key="1">
    <source>
        <dbReference type="ARBA" id="ARBA00012513"/>
    </source>
</evidence>
<feature type="compositionally biased region" description="Low complexity" evidence="6">
    <location>
        <begin position="61"/>
        <end position="83"/>
    </location>
</feature>
<keyword evidence="3" id="KW-0808">Transferase</keyword>
<keyword evidence="2" id="KW-0723">Serine/threonine-protein kinase</keyword>
<evidence type="ECO:0000256" key="3">
    <source>
        <dbReference type="ARBA" id="ARBA00022777"/>
    </source>
</evidence>
<dbReference type="PANTHER" id="PTHR13902">
    <property type="entry name" value="SERINE/THREONINE-PROTEIN KINASE WNK WITH NO LYSINE -RELATED"/>
    <property type="match status" value="1"/>
</dbReference>
<evidence type="ECO:0000256" key="2">
    <source>
        <dbReference type="ARBA" id="ARBA00022527"/>
    </source>
</evidence>
<evidence type="ECO:0000313" key="7">
    <source>
        <dbReference type="EMBL" id="GKV38694.1"/>
    </source>
</evidence>
<evidence type="ECO:0000256" key="5">
    <source>
        <dbReference type="ARBA" id="ARBA00048679"/>
    </source>
</evidence>
<dbReference type="AlphaFoldDB" id="A0AAV5LPC3"/>
<keyword evidence="3" id="KW-0418">Kinase</keyword>
<dbReference type="EC" id="2.7.11.1" evidence="1"/>
<name>A0AAV5LPC3_9ROSI</name>
<evidence type="ECO:0000313" key="8">
    <source>
        <dbReference type="Proteomes" id="UP001054252"/>
    </source>
</evidence>
<dbReference type="InterPro" id="IPR050588">
    <property type="entry name" value="WNK_Ser-Thr_kinase"/>
</dbReference>
<feature type="region of interest" description="Disordered" evidence="6">
    <location>
        <begin position="61"/>
        <end position="129"/>
    </location>
</feature>
<keyword evidence="8" id="KW-1185">Reference proteome</keyword>
<protein>
    <recommendedName>
        <fullName evidence="1">non-specific serine/threonine protein kinase</fullName>
        <ecNumber evidence="1">2.7.11.1</ecNumber>
    </recommendedName>
</protein>
<sequence>MSIKRHAAISSLFRHIKISNIPAETLNVGSFTKQGQNSAPSIQKQPPMLTVYVLVRVNRPSSSPFRPSSSPMPRSRSRSSPLRAKAQPSVRRRSTRLWGESYDGETASSSRDEDNESSDGGSTSWRCRVRSRTTPDEQQCFQIHQKLWTPSEDTDNCRRMLDRMTKRMCALETVTLEIPYSECDSVAKIYRKASSGVKPAALGKVKEKDPEVKAFIEKCLGQPRARPSAADRAPQRPVL</sequence>
<evidence type="ECO:0000256" key="6">
    <source>
        <dbReference type="SAM" id="MobiDB-lite"/>
    </source>
</evidence>
<gene>
    <name evidence="7" type="ORF">SLEP1_g46579</name>
</gene>
<comment type="catalytic activity">
    <reaction evidence="5">
        <text>L-seryl-[protein] + ATP = O-phospho-L-seryl-[protein] + ADP + H(+)</text>
        <dbReference type="Rhea" id="RHEA:17989"/>
        <dbReference type="Rhea" id="RHEA-COMP:9863"/>
        <dbReference type="Rhea" id="RHEA-COMP:11604"/>
        <dbReference type="ChEBI" id="CHEBI:15378"/>
        <dbReference type="ChEBI" id="CHEBI:29999"/>
        <dbReference type="ChEBI" id="CHEBI:30616"/>
        <dbReference type="ChEBI" id="CHEBI:83421"/>
        <dbReference type="ChEBI" id="CHEBI:456216"/>
        <dbReference type="EC" id="2.7.11.1"/>
    </reaction>
</comment>
<comment type="catalytic activity">
    <reaction evidence="4">
        <text>L-threonyl-[protein] + ATP = O-phospho-L-threonyl-[protein] + ADP + H(+)</text>
        <dbReference type="Rhea" id="RHEA:46608"/>
        <dbReference type="Rhea" id="RHEA-COMP:11060"/>
        <dbReference type="Rhea" id="RHEA-COMP:11605"/>
        <dbReference type="ChEBI" id="CHEBI:15378"/>
        <dbReference type="ChEBI" id="CHEBI:30013"/>
        <dbReference type="ChEBI" id="CHEBI:30616"/>
        <dbReference type="ChEBI" id="CHEBI:61977"/>
        <dbReference type="ChEBI" id="CHEBI:456216"/>
        <dbReference type="EC" id="2.7.11.1"/>
    </reaction>
</comment>
<dbReference type="Proteomes" id="UP001054252">
    <property type="component" value="Unassembled WGS sequence"/>
</dbReference>